<keyword evidence="2" id="KW-1185">Reference proteome</keyword>
<gene>
    <name evidence="1" type="ORF">SAMN02745217_00690</name>
</gene>
<evidence type="ECO:0008006" key="3">
    <source>
        <dbReference type="Google" id="ProtNLM"/>
    </source>
</evidence>
<proteinExistence type="predicted"/>
<dbReference type="RefSeq" id="WP_073587371.1">
    <property type="nucleotide sequence ID" value="NZ_FRFD01000003.1"/>
</dbReference>
<sequence>MIEKLACKLERNDEIPNIELAELLCENNDTFGISEIAEGIRSKEQAISNDCIKVLYEIGARKPELIAGYALNFVDMLLSKNNRMVWGSMTALAEIADICADDIMKRIETVYQAYSVGSVITIDNSMTVFAKLCLADYRNQTKIFPILITHFQKCRVKEVPQHFERISICLNAHNSEEIIDVIKSRTNELSEAQLKRVNKTIRLIRYL</sequence>
<reference evidence="1 2" key="1">
    <citation type="submission" date="2016-12" db="EMBL/GenBank/DDBJ databases">
        <authorList>
            <person name="Song W.-J."/>
            <person name="Kurnit D.M."/>
        </authorList>
    </citation>
    <scope>NUCLEOTIDE SEQUENCE [LARGE SCALE GENOMIC DNA]</scope>
    <source>
        <strain evidence="1 2">DSM 12503</strain>
    </source>
</reference>
<dbReference type="STRING" id="1121345.SAMN02745217_00690"/>
<dbReference type="OrthoDB" id="2733362at2"/>
<dbReference type="AlphaFoldDB" id="A0A1M7XZS2"/>
<dbReference type="SUPFAM" id="SSF48371">
    <property type="entry name" value="ARM repeat"/>
    <property type="match status" value="1"/>
</dbReference>
<evidence type="ECO:0000313" key="2">
    <source>
        <dbReference type="Proteomes" id="UP000184612"/>
    </source>
</evidence>
<dbReference type="InterPro" id="IPR016024">
    <property type="entry name" value="ARM-type_fold"/>
</dbReference>
<organism evidence="1 2">
    <name type="scientific">Anaerocolumna xylanovorans DSM 12503</name>
    <dbReference type="NCBI Taxonomy" id="1121345"/>
    <lineage>
        <taxon>Bacteria</taxon>
        <taxon>Bacillati</taxon>
        <taxon>Bacillota</taxon>
        <taxon>Clostridia</taxon>
        <taxon>Lachnospirales</taxon>
        <taxon>Lachnospiraceae</taxon>
        <taxon>Anaerocolumna</taxon>
    </lineage>
</organism>
<name>A0A1M7XZS2_9FIRM</name>
<dbReference type="EMBL" id="FRFD01000003">
    <property type="protein sequence ID" value="SHO44693.1"/>
    <property type="molecule type" value="Genomic_DNA"/>
</dbReference>
<accession>A0A1M7XZS2</accession>
<protein>
    <recommendedName>
        <fullName evidence="3">HEAT repeat-containing protein</fullName>
    </recommendedName>
</protein>
<evidence type="ECO:0000313" key="1">
    <source>
        <dbReference type="EMBL" id="SHO44693.1"/>
    </source>
</evidence>
<dbReference type="Proteomes" id="UP000184612">
    <property type="component" value="Unassembled WGS sequence"/>
</dbReference>